<reference evidence="2" key="2">
    <citation type="submission" date="2023-07" db="EMBL/GenBank/DDBJ databases">
        <authorList>
            <person name="Shen H."/>
        </authorList>
    </citation>
    <scope>NUCLEOTIDE SEQUENCE</scope>
    <source>
        <strain evidence="2">TNR-22</strain>
    </source>
</reference>
<gene>
    <name evidence="2" type="ORF">Q4481_06610</name>
</gene>
<keyword evidence="3" id="KW-1185">Reference proteome</keyword>
<evidence type="ECO:0000313" key="3">
    <source>
        <dbReference type="Proteomes" id="UP001174932"/>
    </source>
</evidence>
<dbReference type="Proteomes" id="UP001174932">
    <property type="component" value="Unassembled WGS sequence"/>
</dbReference>
<accession>A0ABT8YJC6</accession>
<dbReference type="GO" id="GO:0003677">
    <property type="term" value="F:DNA binding"/>
    <property type="evidence" value="ECO:0007669"/>
    <property type="project" value="UniProtKB-KW"/>
</dbReference>
<organism evidence="2 3">
    <name type="scientific">Rhizobium alvei</name>
    <dbReference type="NCBI Taxonomy" id="1132659"/>
    <lineage>
        <taxon>Bacteria</taxon>
        <taxon>Pseudomonadati</taxon>
        <taxon>Pseudomonadota</taxon>
        <taxon>Alphaproteobacteria</taxon>
        <taxon>Hyphomicrobiales</taxon>
        <taxon>Rhizobiaceae</taxon>
        <taxon>Rhizobium/Agrobacterium group</taxon>
        <taxon>Rhizobium</taxon>
    </lineage>
</organism>
<name>A0ABT8YJC6_9HYPH</name>
<reference evidence="2" key="1">
    <citation type="journal article" date="2015" name="Int. J. Syst. Evol. Microbiol.">
        <title>Rhizobium alvei sp. nov., isolated from a freshwater river.</title>
        <authorList>
            <person name="Sheu S.Y."/>
            <person name="Huang H.W."/>
            <person name="Young C.C."/>
            <person name="Chen W.M."/>
        </authorList>
    </citation>
    <scope>NUCLEOTIDE SEQUENCE</scope>
    <source>
        <strain evidence="2">TNR-22</strain>
    </source>
</reference>
<sequence>MNEIRHVKIVLKDGHRAIEIPQDFDFLGDEATMRKEGNRLIVEPSSDDRDFFLWLRSREPLTGDDLPDERLVDPPPEKVEL</sequence>
<evidence type="ECO:0000256" key="1">
    <source>
        <dbReference type="SAM" id="MobiDB-lite"/>
    </source>
</evidence>
<feature type="region of interest" description="Disordered" evidence="1">
    <location>
        <begin position="60"/>
        <end position="81"/>
    </location>
</feature>
<comment type="caution">
    <text evidence="2">The sequence shown here is derived from an EMBL/GenBank/DDBJ whole genome shotgun (WGS) entry which is preliminary data.</text>
</comment>
<protein>
    <submittedName>
        <fullName evidence="2">AbrB/MazE/SpoVT family DNA-binding domain-containing protein</fullName>
    </submittedName>
</protein>
<feature type="compositionally biased region" description="Basic and acidic residues" evidence="1">
    <location>
        <begin position="68"/>
        <end position="81"/>
    </location>
</feature>
<dbReference type="EMBL" id="JAUOZU010000006">
    <property type="protein sequence ID" value="MDO6963621.1"/>
    <property type="molecule type" value="Genomic_DNA"/>
</dbReference>
<proteinExistence type="predicted"/>
<evidence type="ECO:0000313" key="2">
    <source>
        <dbReference type="EMBL" id="MDO6963621.1"/>
    </source>
</evidence>
<dbReference type="RefSeq" id="WP_304375537.1">
    <property type="nucleotide sequence ID" value="NZ_JAUOZU010000006.1"/>
</dbReference>
<keyword evidence="2" id="KW-0238">DNA-binding</keyword>